<proteinExistence type="inferred from homology"/>
<evidence type="ECO:0000313" key="4">
    <source>
        <dbReference type="Proteomes" id="UP000054869"/>
    </source>
</evidence>
<dbReference type="PANTHER" id="PTHR33393">
    <property type="entry name" value="POLYGLUTAMINE SYNTHESIS ACCESSORY PROTEIN RV0574C-RELATED"/>
    <property type="match status" value="1"/>
</dbReference>
<dbReference type="InterPro" id="IPR019079">
    <property type="entry name" value="Capsule_synth_CapA"/>
</dbReference>
<dbReference type="EMBL" id="LNYI01000033">
    <property type="protein sequence ID" value="KTD20988.1"/>
    <property type="molecule type" value="Genomic_DNA"/>
</dbReference>
<comment type="caution">
    <text evidence="3">The sequence shown here is derived from an EMBL/GenBank/DDBJ whole genome shotgun (WGS) entry which is preliminary data.</text>
</comment>
<feature type="domain" description="Capsule synthesis protein CapA" evidence="2">
    <location>
        <begin position="10"/>
        <end position="291"/>
    </location>
</feature>
<dbReference type="Gene3D" id="3.60.21.10">
    <property type="match status" value="1"/>
</dbReference>
<dbReference type="Proteomes" id="UP000054869">
    <property type="component" value="Unassembled WGS sequence"/>
</dbReference>
<accession>A0A0W0VLL0</accession>
<evidence type="ECO:0000313" key="3">
    <source>
        <dbReference type="EMBL" id="KTD20988.1"/>
    </source>
</evidence>
<evidence type="ECO:0000259" key="2">
    <source>
        <dbReference type="SMART" id="SM00854"/>
    </source>
</evidence>
<dbReference type="CDD" id="cd07381">
    <property type="entry name" value="MPP_CapA"/>
    <property type="match status" value="1"/>
</dbReference>
<name>A0A0W0VLL0_9GAMM</name>
<evidence type="ECO:0000256" key="1">
    <source>
        <dbReference type="ARBA" id="ARBA00005662"/>
    </source>
</evidence>
<dbReference type="STRING" id="45067.Llan_1718"/>
<comment type="similarity">
    <text evidence="1">Belongs to the CapA family.</text>
</comment>
<dbReference type="SMART" id="SM00854">
    <property type="entry name" value="PGA_cap"/>
    <property type="match status" value="1"/>
</dbReference>
<organism evidence="3 4">
    <name type="scientific">Legionella lansingensis</name>
    <dbReference type="NCBI Taxonomy" id="45067"/>
    <lineage>
        <taxon>Bacteria</taxon>
        <taxon>Pseudomonadati</taxon>
        <taxon>Pseudomonadota</taxon>
        <taxon>Gammaproteobacteria</taxon>
        <taxon>Legionellales</taxon>
        <taxon>Legionellaceae</taxon>
        <taxon>Legionella</taxon>
    </lineage>
</organism>
<dbReference type="InterPro" id="IPR052169">
    <property type="entry name" value="CW_Biosynth-Accessory"/>
</dbReference>
<reference evidence="3 4" key="1">
    <citation type="submission" date="2015-11" db="EMBL/GenBank/DDBJ databases">
        <title>Genomic analysis of 38 Legionella species identifies large and diverse effector repertoires.</title>
        <authorList>
            <person name="Burstein D."/>
            <person name="Amaro F."/>
            <person name="Zusman T."/>
            <person name="Lifshitz Z."/>
            <person name="Cohen O."/>
            <person name="Gilbert J.A."/>
            <person name="Pupko T."/>
            <person name="Shuman H.A."/>
            <person name="Segal G."/>
        </authorList>
    </citation>
    <scope>NUCLEOTIDE SEQUENCE [LARGE SCALE GENOMIC DNA]</scope>
    <source>
        <strain evidence="3 4">ATCC 49751</strain>
    </source>
</reference>
<dbReference type="OrthoDB" id="9810718at2"/>
<dbReference type="Pfam" id="PF09587">
    <property type="entry name" value="PGA_cap"/>
    <property type="match status" value="1"/>
</dbReference>
<protein>
    <submittedName>
        <fullName evidence="3">Capsule biosynthesis protein</fullName>
    </submittedName>
</protein>
<gene>
    <name evidence="3" type="ORF">Llan_1718</name>
</gene>
<dbReference type="AlphaFoldDB" id="A0A0W0VLL0"/>
<dbReference type="InterPro" id="IPR029052">
    <property type="entry name" value="Metallo-depent_PP-like"/>
</dbReference>
<dbReference type="PANTHER" id="PTHR33393:SF11">
    <property type="entry name" value="POLYGLUTAMINE SYNTHESIS ACCESSORY PROTEIN RV0574C-RELATED"/>
    <property type="match status" value="1"/>
</dbReference>
<dbReference type="SUPFAM" id="SSF56300">
    <property type="entry name" value="Metallo-dependent phosphatases"/>
    <property type="match status" value="1"/>
</dbReference>
<dbReference type="RefSeq" id="WP_028372286.1">
    <property type="nucleotide sequence ID" value="NZ_CAAAJD010000002.1"/>
</dbReference>
<dbReference type="eggNOG" id="COG2843">
    <property type="taxonomic scope" value="Bacteria"/>
</dbReference>
<dbReference type="PATRIC" id="fig|45067.4.peg.1804"/>
<sequence>MSKKPIESINVFLCGDVMIGRGIDQILSHPVNPEIYEPYVTDARDYVRLAESMNGPIPRGVSGDYLWGDALFELRHQSPHLSLINLETSVTSHDTPWPYKGINYRMHPKNIDALTTPQIDVCALANNHIMDWEVQGLRETLATLRKAQIQYAGAGENLDEAQTPVILELPGCRILIFSIGVPSSGIPHIWGAKVDQPGVWLLNDLSEHSLMEVKETIECYRKPGDLCIVSIHWGKNWGYQIPLAHQIFAQGLIKSAHVNLVHGHSSHHPIGLEVFEGCPIFYGCGDFINDYEGISGYEEFKGHLSLMYFLEFDVNTLKLKHLLMVPLVIKNFTLHYAQMDDCKWLIKILQKHSPHSPIQWSLNEDHKPIYIEGSVQ</sequence>
<keyword evidence="4" id="KW-1185">Reference proteome</keyword>